<name>F9W4G1_TRYCI</name>
<evidence type="ECO:0000313" key="2">
    <source>
        <dbReference type="EMBL" id="CCD12052.1"/>
    </source>
</evidence>
<feature type="signal peptide" evidence="1">
    <location>
        <begin position="1"/>
        <end position="18"/>
    </location>
</feature>
<sequence length="313" mass="35188">MRALAYVGMVSLMALISGNMTGGDVGACELSDEAARVLCTLADLLRASKHTADNYVQRHLEEPFEEVKLHKIIVDQNSELLEELLAKAVNEGKYTEKDADELESNAEGVQQVNDWDYVRAMEARARAREYQQWVRENTGKAIDKLPAKFRGDRSNDSTDLCTRKGYKQHMGKRTKEILGNSTGIENSRRYCSDMGFALKKYLDKWQAVKENEANENCAFDTETRNYAREVRDHMLRLAINLADVERAKDSSLLYLALVLSLRAGVRQNRSIERIVREANDTVKLGVKLPKWVDGNVSVNGTGDLKGADGARVK</sequence>
<accession>F9W4G1</accession>
<feature type="chain" id="PRO_5003388652" evidence="1">
    <location>
        <begin position="19"/>
        <end position="313"/>
    </location>
</feature>
<evidence type="ECO:0000256" key="1">
    <source>
        <dbReference type="SAM" id="SignalP"/>
    </source>
</evidence>
<dbReference type="VEuPathDB" id="TriTrypDB:TcIL3000_0_29720"/>
<gene>
    <name evidence="2" type="ORF">TCIL3000_0_29720</name>
</gene>
<organism evidence="2 3">
    <name type="scientific">Trypanosoma congolense (strain IL3000)</name>
    <dbReference type="NCBI Taxonomy" id="1068625"/>
    <lineage>
        <taxon>Eukaryota</taxon>
        <taxon>Discoba</taxon>
        <taxon>Euglenozoa</taxon>
        <taxon>Kinetoplastea</taxon>
        <taxon>Metakinetoplastina</taxon>
        <taxon>Trypanosomatida</taxon>
        <taxon>Trypanosomatidae</taxon>
        <taxon>Trypanosoma</taxon>
        <taxon>Nannomonas</taxon>
    </lineage>
</organism>
<dbReference type="Proteomes" id="UP000000702">
    <property type="component" value="Unassembled WGS sequence"/>
</dbReference>
<proteinExistence type="predicted"/>
<reference evidence="2 3" key="2">
    <citation type="journal article" date="2012" name="Proc. Natl. Acad. Sci. U.S.A.">
        <title>Antigenic diversity is generated by distinct evolutionary mechanisms in African trypanosome species.</title>
        <authorList>
            <person name="Jackson A.P."/>
            <person name="Berry A."/>
            <person name="Aslett M."/>
            <person name="Allison H.C."/>
            <person name="Burton P."/>
            <person name="Vavrova-Anderson J."/>
            <person name="Brown R."/>
            <person name="Browne H."/>
            <person name="Corton N."/>
            <person name="Hauser H."/>
            <person name="Gamble J."/>
            <person name="Gilderthorp R."/>
            <person name="Marcello L."/>
            <person name="McQuillan J."/>
            <person name="Otto T.D."/>
            <person name="Quail M.A."/>
            <person name="Sanders M.J."/>
            <person name="van Tonder A."/>
            <person name="Ginger M.L."/>
            <person name="Field M.C."/>
            <person name="Barry J.D."/>
            <person name="Hertz-Fowler C."/>
            <person name="Berriman M."/>
        </authorList>
    </citation>
    <scope>NUCLEOTIDE SEQUENCE [LARGE SCALE GENOMIC DNA]</scope>
    <source>
        <strain evidence="2 3">IL3000</strain>
    </source>
</reference>
<keyword evidence="3" id="KW-1185">Reference proteome</keyword>
<dbReference type="EMBL" id="CAEQ01000549">
    <property type="protein sequence ID" value="CCD12052.1"/>
    <property type="molecule type" value="Genomic_DNA"/>
</dbReference>
<comment type="caution">
    <text evidence="2">The sequence shown here is derived from an EMBL/GenBank/DDBJ whole genome shotgun (WGS) entry which is preliminary data.</text>
</comment>
<protein>
    <submittedName>
        <fullName evidence="2">WGS project CAEQ00000000 data, annotated contig 1177</fullName>
    </submittedName>
</protein>
<reference evidence="3" key="1">
    <citation type="submission" date="2011-07" db="EMBL/GenBank/DDBJ databases">
        <title>Divergent evolution of antigenic variation in African trypanosomes.</title>
        <authorList>
            <person name="Jackson A.P."/>
            <person name="Berry A."/>
            <person name="Allison H.C."/>
            <person name="Burton P."/>
            <person name="Anderson J."/>
            <person name="Aslett M."/>
            <person name="Brown R."/>
            <person name="Corton N."/>
            <person name="Harris D."/>
            <person name="Hauser H."/>
            <person name="Gamble J."/>
            <person name="Gilderthorp R."/>
            <person name="McQuillan J."/>
            <person name="Quail M.A."/>
            <person name="Sanders M."/>
            <person name="Van Tonder A."/>
            <person name="Ginger M.L."/>
            <person name="Donelson J.E."/>
            <person name="Field M.C."/>
            <person name="Barry J.D."/>
            <person name="Berriman M."/>
            <person name="Hertz-Fowler C."/>
        </authorList>
    </citation>
    <scope>NUCLEOTIDE SEQUENCE [LARGE SCALE GENOMIC DNA]</scope>
    <source>
        <strain evidence="3">IL3000</strain>
    </source>
</reference>
<dbReference type="AlphaFoldDB" id="F9W4G1"/>
<keyword evidence="1" id="KW-0732">Signal</keyword>
<feature type="non-terminal residue" evidence="2">
    <location>
        <position position="313"/>
    </location>
</feature>
<evidence type="ECO:0000313" key="3">
    <source>
        <dbReference type="Proteomes" id="UP000000702"/>
    </source>
</evidence>